<name>A0A4Y9TCW5_PSEFL</name>
<reference evidence="2 3" key="1">
    <citation type="submission" date="2019-03" db="EMBL/GenBank/DDBJ databases">
        <title>Biocontrol and xenobiotic degradation properties of endophytic Pseudomonas fluorescens strain BRZ63.</title>
        <authorList>
            <person name="Chlebek D.A."/>
            <person name="Pinski A."/>
            <person name="Zur J.P."/>
            <person name="Michalska J."/>
            <person name="Hupert-Kocurek K.T."/>
        </authorList>
    </citation>
    <scope>NUCLEOTIDE SEQUENCE [LARGE SCALE GENOMIC DNA]</scope>
    <source>
        <strain evidence="2 3">BRZ63</strain>
    </source>
</reference>
<evidence type="ECO:0000313" key="3">
    <source>
        <dbReference type="Proteomes" id="UP000297322"/>
    </source>
</evidence>
<sequence length="140" mass="15655">MLRNQRQCPPDFNAPNPCQRQPWAKPPGTNISLLVLTRRQLGDPVFKVCVFLVGAGTNLCVEIGQMNIRRSAYRHLSNPAPNAWPMTQHGPCGAIRIEIDPMGWNSPRPAPANSRVFGGITDKVRIRPLEQPERDDAHRS</sequence>
<comment type="caution">
    <text evidence="2">The sequence shown here is derived from an EMBL/GenBank/DDBJ whole genome shotgun (WGS) entry which is preliminary data.</text>
</comment>
<organism evidence="2 3">
    <name type="scientific">Pseudomonas fluorescens</name>
    <dbReference type="NCBI Taxonomy" id="294"/>
    <lineage>
        <taxon>Bacteria</taxon>
        <taxon>Pseudomonadati</taxon>
        <taxon>Pseudomonadota</taxon>
        <taxon>Gammaproteobacteria</taxon>
        <taxon>Pseudomonadales</taxon>
        <taxon>Pseudomonadaceae</taxon>
        <taxon>Pseudomonas</taxon>
    </lineage>
</organism>
<evidence type="ECO:0000256" key="1">
    <source>
        <dbReference type="SAM" id="MobiDB-lite"/>
    </source>
</evidence>
<dbReference type="Proteomes" id="UP000297322">
    <property type="component" value="Unassembled WGS sequence"/>
</dbReference>
<gene>
    <name evidence="2" type="ORF">E4T65_17850</name>
</gene>
<dbReference type="RefSeq" id="WP_135196682.1">
    <property type="nucleotide sequence ID" value="NZ_SPVI01000010.1"/>
</dbReference>
<dbReference type="AlphaFoldDB" id="A0A4Y9TCW5"/>
<proteinExistence type="predicted"/>
<accession>A0A4Y9TCW5</accession>
<feature type="region of interest" description="Disordered" evidence="1">
    <location>
        <begin position="1"/>
        <end position="24"/>
    </location>
</feature>
<evidence type="ECO:0000313" key="2">
    <source>
        <dbReference type="EMBL" id="TFW42253.1"/>
    </source>
</evidence>
<protein>
    <submittedName>
        <fullName evidence="2">Uncharacterized protein</fullName>
    </submittedName>
</protein>
<dbReference type="EMBL" id="SPVI01000010">
    <property type="protein sequence ID" value="TFW42253.1"/>
    <property type="molecule type" value="Genomic_DNA"/>
</dbReference>